<feature type="domain" description="Cyclic nucleotide-binding" evidence="4">
    <location>
        <begin position="17"/>
        <end position="137"/>
    </location>
</feature>
<reference evidence="6 8" key="1">
    <citation type="submission" date="2019-12" db="EMBL/GenBank/DDBJ databases">
        <title>Genomic-based taxomic classification of the family Erythrobacteraceae.</title>
        <authorList>
            <person name="Xu L."/>
        </authorList>
    </citation>
    <scope>NUCLEOTIDE SEQUENCE [LARGE SCALE GENOMIC DNA]</scope>
    <source>
        <strain evidence="6 8">JCM 16677</strain>
    </source>
</reference>
<evidence type="ECO:0000259" key="4">
    <source>
        <dbReference type="PROSITE" id="PS50042"/>
    </source>
</evidence>
<dbReference type="Pfam" id="PF00027">
    <property type="entry name" value="cNMP_binding"/>
    <property type="match status" value="1"/>
</dbReference>
<dbReference type="AlphaFoldDB" id="A0A845AKF6"/>
<dbReference type="Pfam" id="PF13545">
    <property type="entry name" value="HTH_Crp_2"/>
    <property type="match status" value="1"/>
</dbReference>
<dbReference type="GO" id="GO:0005829">
    <property type="term" value="C:cytosol"/>
    <property type="evidence" value="ECO:0007669"/>
    <property type="project" value="TreeGrafter"/>
</dbReference>
<keyword evidence="3" id="KW-0804">Transcription</keyword>
<dbReference type="SMART" id="SM00419">
    <property type="entry name" value="HTH_CRP"/>
    <property type="match status" value="1"/>
</dbReference>
<dbReference type="EMBL" id="WTYE01000001">
    <property type="protein sequence ID" value="MXP30750.1"/>
    <property type="molecule type" value="Genomic_DNA"/>
</dbReference>
<dbReference type="Gene3D" id="2.60.120.10">
    <property type="entry name" value="Jelly Rolls"/>
    <property type="match status" value="1"/>
</dbReference>
<protein>
    <submittedName>
        <fullName evidence="6">Cyclic nucleotide-binding domain-containing protein</fullName>
    </submittedName>
</protein>
<evidence type="ECO:0000259" key="5">
    <source>
        <dbReference type="PROSITE" id="PS51063"/>
    </source>
</evidence>
<dbReference type="GO" id="GO:0003677">
    <property type="term" value="F:DNA binding"/>
    <property type="evidence" value="ECO:0007669"/>
    <property type="project" value="UniProtKB-KW"/>
</dbReference>
<keyword evidence="1" id="KW-0805">Transcription regulation</keyword>
<dbReference type="InterPro" id="IPR036390">
    <property type="entry name" value="WH_DNA-bd_sf"/>
</dbReference>
<evidence type="ECO:0000313" key="8">
    <source>
        <dbReference type="Proteomes" id="UP000446786"/>
    </source>
</evidence>
<sequence length="226" mass="23938">MSNNLHLNARSTSAPMLFSALPEDLQASLLMASPSRKYGKEQLLQQRGDHADGFWVIAKGSVAVGFFHADGEFRAVALLGPGDSWGELAMFAGRPRVVDAIARTGSVVHFVRAAAFETILAERPAAMRTLLGALSAQLQETLDVMAGIRSGSAKGRVAGMLGALSGGQMGSMTITISQQELAELLGLTRATVSAALRDLEHAGWLKRGYGKIELVHPDELELAALS</sequence>
<dbReference type="InterPro" id="IPR050397">
    <property type="entry name" value="Env_Response_Regulators"/>
</dbReference>
<dbReference type="CDD" id="cd00038">
    <property type="entry name" value="CAP_ED"/>
    <property type="match status" value="1"/>
</dbReference>
<organism evidence="6 8">
    <name type="scientific">Parerythrobacter jejuensis</name>
    <dbReference type="NCBI Taxonomy" id="795812"/>
    <lineage>
        <taxon>Bacteria</taxon>
        <taxon>Pseudomonadati</taxon>
        <taxon>Pseudomonadota</taxon>
        <taxon>Alphaproteobacteria</taxon>
        <taxon>Sphingomonadales</taxon>
        <taxon>Erythrobacteraceae</taxon>
        <taxon>Parerythrobacter</taxon>
    </lineage>
</organism>
<keyword evidence="2" id="KW-0238">DNA-binding</keyword>
<dbReference type="InterPro" id="IPR018490">
    <property type="entry name" value="cNMP-bd_dom_sf"/>
</dbReference>
<feature type="domain" description="HTH crp-type" evidence="5">
    <location>
        <begin position="151"/>
        <end position="218"/>
    </location>
</feature>
<proteinExistence type="predicted"/>
<gene>
    <name evidence="6" type="ORF">GRI94_02815</name>
    <name evidence="7" type="ORF">GRI94_16905</name>
</gene>
<dbReference type="InterPro" id="IPR012318">
    <property type="entry name" value="HTH_CRP"/>
</dbReference>
<evidence type="ECO:0000313" key="6">
    <source>
        <dbReference type="EMBL" id="MXP30750.1"/>
    </source>
</evidence>
<dbReference type="PROSITE" id="PS51063">
    <property type="entry name" value="HTH_CRP_2"/>
    <property type="match status" value="1"/>
</dbReference>
<dbReference type="InterPro" id="IPR036388">
    <property type="entry name" value="WH-like_DNA-bd_sf"/>
</dbReference>
<dbReference type="SMART" id="SM00100">
    <property type="entry name" value="cNMP"/>
    <property type="match status" value="1"/>
</dbReference>
<dbReference type="Gene3D" id="1.10.10.10">
    <property type="entry name" value="Winged helix-like DNA-binding domain superfamily/Winged helix DNA-binding domain"/>
    <property type="match status" value="1"/>
</dbReference>
<evidence type="ECO:0000256" key="1">
    <source>
        <dbReference type="ARBA" id="ARBA00023015"/>
    </source>
</evidence>
<name>A0A845AKF6_9SPHN</name>
<dbReference type="InterPro" id="IPR000595">
    <property type="entry name" value="cNMP-bd_dom"/>
</dbReference>
<dbReference type="InterPro" id="IPR014710">
    <property type="entry name" value="RmlC-like_jellyroll"/>
</dbReference>
<dbReference type="EMBL" id="WTYE01000001">
    <property type="protein sequence ID" value="MXP33510.1"/>
    <property type="molecule type" value="Genomic_DNA"/>
</dbReference>
<accession>A0A845AKF6</accession>
<dbReference type="SUPFAM" id="SSF46785">
    <property type="entry name" value="Winged helix' DNA-binding domain"/>
    <property type="match status" value="1"/>
</dbReference>
<dbReference type="PROSITE" id="PS50042">
    <property type="entry name" value="CNMP_BINDING_3"/>
    <property type="match status" value="1"/>
</dbReference>
<dbReference type="GO" id="GO:0003700">
    <property type="term" value="F:DNA-binding transcription factor activity"/>
    <property type="evidence" value="ECO:0007669"/>
    <property type="project" value="TreeGrafter"/>
</dbReference>
<evidence type="ECO:0000256" key="3">
    <source>
        <dbReference type="ARBA" id="ARBA00023163"/>
    </source>
</evidence>
<dbReference type="PANTHER" id="PTHR24567:SF74">
    <property type="entry name" value="HTH-TYPE TRANSCRIPTIONAL REGULATOR ARCR"/>
    <property type="match status" value="1"/>
</dbReference>
<dbReference type="CDD" id="cd00092">
    <property type="entry name" value="HTH_CRP"/>
    <property type="match status" value="1"/>
</dbReference>
<evidence type="ECO:0000313" key="7">
    <source>
        <dbReference type="EMBL" id="MXP33510.1"/>
    </source>
</evidence>
<dbReference type="SUPFAM" id="SSF51206">
    <property type="entry name" value="cAMP-binding domain-like"/>
    <property type="match status" value="1"/>
</dbReference>
<comment type="caution">
    <text evidence="6">The sequence shown here is derived from an EMBL/GenBank/DDBJ whole genome shotgun (WGS) entry which is preliminary data.</text>
</comment>
<keyword evidence="8" id="KW-1185">Reference proteome</keyword>
<evidence type="ECO:0000256" key="2">
    <source>
        <dbReference type="ARBA" id="ARBA00023125"/>
    </source>
</evidence>
<dbReference type="PANTHER" id="PTHR24567">
    <property type="entry name" value="CRP FAMILY TRANSCRIPTIONAL REGULATORY PROTEIN"/>
    <property type="match status" value="1"/>
</dbReference>
<dbReference type="Proteomes" id="UP000446786">
    <property type="component" value="Unassembled WGS sequence"/>
</dbReference>